<sequence>VKLGQTTFPELAVNLGKVVPLASTLKIETAELFGVFATLTGVTGNASEVATQFRGVLAATAKPTEDLTNLMHSLGYESATAAIEQKGLAGYYAIEEWLIKKHKLLAAYEKELMDFTGCARPGGGDPIIGFVTGIEKESAIFTYELTNLERVT</sequence>
<dbReference type="EMBL" id="BARU01044546">
    <property type="protein sequence ID" value="GAH78819.1"/>
    <property type="molecule type" value="Genomic_DNA"/>
</dbReference>
<feature type="non-terminal residue" evidence="2">
    <location>
        <position position="1"/>
    </location>
</feature>
<dbReference type="AlphaFoldDB" id="X1JKK0"/>
<reference evidence="2" key="1">
    <citation type="journal article" date="2014" name="Front. Microbiol.">
        <title>High frequency of phylogenetically diverse reductive dehalogenase-homologous genes in deep subseafloor sedimentary metagenomes.</title>
        <authorList>
            <person name="Kawai M."/>
            <person name="Futagami T."/>
            <person name="Toyoda A."/>
            <person name="Takaki Y."/>
            <person name="Nishi S."/>
            <person name="Hori S."/>
            <person name="Arai W."/>
            <person name="Tsubouchi T."/>
            <person name="Morono Y."/>
            <person name="Uchiyama I."/>
            <person name="Ito T."/>
            <person name="Fujiyama A."/>
            <person name="Inagaki F."/>
            <person name="Takami H."/>
        </authorList>
    </citation>
    <scope>NUCLEOTIDE SEQUENCE</scope>
    <source>
        <strain evidence="2">Expedition CK06-06</strain>
    </source>
</reference>
<evidence type="ECO:0000259" key="1">
    <source>
        <dbReference type="Pfam" id="PF10145"/>
    </source>
</evidence>
<feature type="domain" description="Phage tail tape measure protein" evidence="1">
    <location>
        <begin position="2"/>
        <end position="88"/>
    </location>
</feature>
<evidence type="ECO:0000313" key="2">
    <source>
        <dbReference type="EMBL" id="GAH78819.1"/>
    </source>
</evidence>
<comment type="caution">
    <text evidence="2">The sequence shown here is derived from an EMBL/GenBank/DDBJ whole genome shotgun (WGS) entry which is preliminary data.</text>
</comment>
<dbReference type="Pfam" id="PF10145">
    <property type="entry name" value="PhageMin_Tail"/>
    <property type="match status" value="1"/>
</dbReference>
<proteinExistence type="predicted"/>
<dbReference type="InterPro" id="IPR010090">
    <property type="entry name" value="Phage_tape_meas"/>
</dbReference>
<gene>
    <name evidence="2" type="ORF">S03H2_67903</name>
</gene>
<protein>
    <recommendedName>
        <fullName evidence="1">Phage tail tape measure protein domain-containing protein</fullName>
    </recommendedName>
</protein>
<dbReference type="NCBIfam" id="TIGR01760">
    <property type="entry name" value="tape_meas_TP901"/>
    <property type="match status" value="1"/>
</dbReference>
<organism evidence="2">
    <name type="scientific">marine sediment metagenome</name>
    <dbReference type="NCBI Taxonomy" id="412755"/>
    <lineage>
        <taxon>unclassified sequences</taxon>
        <taxon>metagenomes</taxon>
        <taxon>ecological metagenomes</taxon>
    </lineage>
</organism>
<accession>X1JKK0</accession>
<name>X1JKK0_9ZZZZ</name>